<feature type="non-terminal residue" evidence="1">
    <location>
        <position position="108"/>
    </location>
</feature>
<proteinExistence type="predicted"/>
<dbReference type="AlphaFoldDB" id="A0A401NME0"/>
<evidence type="ECO:0000313" key="2">
    <source>
        <dbReference type="Proteomes" id="UP000288216"/>
    </source>
</evidence>
<dbReference type="SUPFAM" id="SSF48065">
    <property type="entry name" value="DBL homology domain (DH-domain)"/>
    <property type="match status" value="1"/>
</dbReference>
<dbReference type="PANTHER" id="PTHR12845:SF4">
    <property type="entry name" value="RHO GUANINE NUCLEOTIDE EXCHANGE FACTOR 26"/>
    <property type="match status" value="1"/>
</dbReference>
<sequence>MDTICQKTPKESPENECTKKALQAVSKLVRQCNEGARRMERTEMMYTINSQLEFKIKPFPLVSSSRWLSKRGELLEFVEDTGIFSKRMSKQQVYFFLFNDVLIVTKKK</sequence>
<dbReference type="InterPro" id="IPR011993">
    <property type="entry name" value="PH-like_dom_sf"/>
</dbReference>
<comment type="caution">
    <text evidence="1">The sequence shown here is derived from an EMBL/GenBank/DDBJ whole genome shotgun (WGS) entry which is preliminary data.</text>
</comment>
<reference evidence="1 2" key="1">
    <citation type="journal article" date="2018" name="Nat. Ecol. Evol.">
        <title>Shark genomes provide insights into elasmobranch evolution and the origin of vertebrates.</title>
        <authorList>
            <person name="Hara Y"/>
            <person name="Yamaguchi K"/>
            <person name="Onimaru K"/>
            <person name="Kadota M"/>
            <person name="Koyanagi M"/>
            <person name="Keeley SD"/>
            <person name="Tatsumi K"/>
            <person name="Tanaka K"/>
            <person name="Motone F"/>
            <person name="Kageyama Y"/>
            <person name="Nozu R"/>
            <person name="Adachi N"/>
            <person name="Nishimura O"/>
            <person name="Nakagawa R"/>
            <person name="Tanegashima C"/>
            <person name="Kiyatake I"/>
            <person name="Matsumoto R"/>
            <person name="Murakumo K"/>
            <person name="Nishida K"/>
            <person name="Terakita A"/>
            <person name="Kuratani S"/>
            <person name="Sato K"/>
            <person name="Hyodo S Kuraku.S."/>
        </authorList>
    </citation>
    <scope>NUCLEOTIDE SEQUENCE [LARGE SCALE GENOMIC DNA]</scope>
</reference>
<dbReference type="EMBL" id="BFAA01002539">
    <property type="protein sequence ID" value="GCB62024.1"/>
    <property type="molecule type" value="Genomic_DNA"/>
</dbReference>
<dbReference type="PANTHER" id="PTHR12845">
    <property type="entry name" value="GUANINE NUCLEOTIDE EXCHANGE FACTOR"/>
    <property type="match status" value="1"/>
</dbReference>
<accession>A0A401NME0</accession>
<dbReference type="Gene3D" id="1.20.900.10">
    <property type="entry name" value="Dbl homology (DH) domain"/>
    <property type="match status" value="1"/>
</dbReference>
<organism evidence="1 2">
    <name type="scientific">Scyliorhinus torazame</name>
    <name type="common">Cloudy catshark</name>
    <name type="synonym">Catulus torazame</name>
    <dbReference type="NCBI Taxonomy" id="75743"/>
    <lineage>
        <taxon>Eukaryota</taxon>
        <taxon>Metazoa</taxon>
        <taxon>Chordata</taxon>
        <taxon>Craniata</taxon>
        <taxon>Vertebrata</taxon>
        <taxon>Chondrichthyes</taxon>
        <taxon>Elasmobranchii</taxon>
        <taxon>Galeomorphii</taxon>
        <taxon>Galeoidea</taxon>
        <taxon>Carcharhiniformes</taxon>
        <taxon>Scyliorhinidae</taxon>
        <taxon>Scyliorhinus</taxon>
    </lineage>
</organism>
<dbReference type="SUPFAM" id="SSF50729">
    <property type="entry name" value="PH domain-like"/>
    <property type="match status" value="1"/>
</dbReference>
<gene>
    <name evidence="1" type="ORF">scyTo_0007148</name>
</gene>
<protein>
    <recommendedName>
        <fullName evidence="3">PH domain-containing protein</fullName>
    </recommendedName>
</protein>
<evidence type="ECO:0008006" key="3">
    <source>
        <dbReference type="Google" id="ProtNLM"/>
    </source>
</evidence>
<name>A0A401NME0_SCYTO</name>
<dbReference type="Gene3D" id="2.30.29.30">
    <property type="entry name" value="Pleckstrin-homology domain (PH domain)/Phosphotyrosine-binding domain (PTB)"/>
    <property type="match status" value="1"/>
</dbReference>
<dbReference type="OrthoDB" id="27593at2759"/>
<dbReference type="STRING" id="75743.A0A401NME0"/>
<dbReference type="InterPro" id="IPR035899">
    <property type="entry name" value="DBL_dom_sf"/>
</dbReference>
<keyword evidence="2" id="KW-1185">Reference proteome</keyword>
<dbReference type="InterPro" id="IPR047271">
    <property type="entry name" value="Ephexin-like"/>
</dbReference>
<evidence type="ECO:0000313" key="1">
    <source>
        <dbReference type="EMBL" id="GCB62024.1"/>
    </source>
</evidence>
<dbReference type="GO" id="GO:0005085">
    <property type="term" value="F:guanyl-nucleotide exchange factor activity"/>
    <property type="evidence" value="ECO:0007669"/>
    <property type="project" value="InterPro"/>
</dbReference>
<dbReference type="Proteomes" id="UP000288216">
    <property type="component" value="Unassembled WGS sequence"/>
</dbReference>